<evidence type="ECO:0000256" key="2">
    <source>
        <dbReference type="ARBA" id="ARBA00022840"/>
    </source>
</evidence>
<feature type="region of interest" description="Disordered" evidence="3">
    <location>
        <begin position="1"/>
        <end position="20"/>
    </location>
</feature>
<dbReference type="InterPro" id="IPR041664">
    <property type="entry name" value="AAA_16"/>
</dbReference>
<dbReference type="InterPro" id="IPR036388">
    <property type="entry name" value="WH-like_DNA-bd_sf"/>
</dbReference>
<dbReference type="Gene3D" id="1.25.40.10">
    <property type="entry name" value="Tetratricopeptide repeat domain"/>
    <property type="match status" value="1"/>
</dbReference>
<proteinExistence type="predicted"/>
<sequence length="966" mass="102939">MTAAHGSGSPRERQPDGPDPELVERERELALIARLTRSTAAGDPALVVFEGPDGIGKTALLNTLLRQARDLGLRVVHTRAGQTGHRLPLSTTHALLAGLTADGTDRLPLTAWPSPSRGPVPRPPGLLCYDVDTTSVSFAVLAELHEVVRSAAMTGPLVIAVDDVEEADPASLRFLAHTARRMTGLPVLLALTRRSGTHVPSLSEVAALPLCHVLRPRPLTGAGIGLLTRRLVGAETDSAFQESCLAATNGNPLMVTRLLTALREERLPLTAAQFAAMGEGDAAVFRPRALRLLHRQPEASVQAARSLAVLGDGAAPETCARLAHLDSTAFVGSVLVLISIGFVTSNGDGTWSFAHDLLRNAVLGDMSEDELASAHRRAARLLHDSGASAADVAEHLCRAGTAPEPWERAVLREAAREAMLRAAPDRAVHLLRPCVPEGTEDTCDPALLVELGVAETRVDPGAGVRHLTSALRRASRPELRLTALGALTEALTRQGRVSRAMTLLSRYRSDATATASASASGVASPELMEAQMLLAATVNRAAYTDLLRTVTFDLSLPGETAGERALLAARAVVSASRLDRVAESVAAARTVTCRASATTDSVAYRCAGGLALLYADLPHEAEHVYRQLLEGTDPLTDQAYPSLLALSAEAHHRLGGLDEALRATAAVLRSITVARAGAHQALPLAVRLHTLLDWGDLAEASRLEAEIPDPVQDDAWQWNEVLCARGRLHLAKDDPKRALAHLEECGRRQAQWQRVSPAVSPWWYWTGLTHLALGDRGAALALAEEAVGRARAAGLPCALGSGLQLWAEAVGDDERPPLLEEAEQVLAGTRAALLRARVRVARGQTLHRLGYNKAAREVLRQGWEEAYAVGSRSLHGIAHRALLATGARPRRPVSRGLGALTHSEAQVARLAADGRSNAWIAERLFVTQRTVEVHLTSVYRKLGLSGRRELRDALESADAGAATHGK</sequence>
<name>A0ABW6QIA3_9ACTN</name>
<dbReference type="Pfam" id="PF13191">
    <property type="entry name" value="AAA_16"/>
    <property type="match status" value="1"/>
</dbReference>
<dbReference type="SUPFAM" id="SSF48452">
    <property type="entry name" value="TPR-like"/>
    <property type="match status" value="1"/>
</dbReference>
<dbReference type="InterPro" id="IPR016032">
    <property type="entry name" value="Sig_transdc_resp-reg_C-effctor"/>
</dbReference>
<keyword evidence="6" id="KW-1185">Reference proteome</keyword>
<evidence type="ECO:0000259" key="4">
    <source>
        <dbReference type="PROSITE" id="PS50043"/>
    </source>
</evidence>
<keyword evidence="2 5" id="KW-0067">ATP-binding</keyword>
<evidence type="ECO:0000256" key="3">
    <source>
        <dbReference type="SAM" id="MobiDB-lite"/>
    </source>
</evidence>
<dbReference type="InterPro" id="IPR011990">
    <property type="entry name" value="TPR-like_helical_dom_sf"/>
</dbReference>
<feature type="compositionally biased region" description="Basic and acidic residues" evidence="3">
    <location>
        <begin position="10"/>
        <end position="20"/>
    </location>
</feature>
<organism evidence="5 6">
    <name type="scientific">Streptomyces marokkonensis</name>
    <dbReference type="NCBI Taxonomy" id="324855"/>
    <lineage>
        <taxon>Bacteria</taxon>
        <taxon>Bacillati</taxon>
        <taxon>Actinomycetota</taxon>
        <taxon>Actinomycetes</taxon>
        <taxon>Kitasatosporales</taxon>
        <taxon>Streptomycetaceae</taxon>
        <taxon>Streptomyces</taxon>
    </lineage>
</organism>
<protein>
    <submittedName>
        <fullName evidence="5">ATP-binding protein</fullName>
    </submittedName>
</protein>
<keyword evidence="1" id="KW-0547">Nucleotide-binding</keyword>
<evidence type="ECO:0000313" key="5">
    <source>
        <dbReference type="EMBL" id="MFF1278948.1"/>
    </source>
</evidence>
<dbReference type="CDD" id="cd06170">
    <property type="entry name" value="LuxR_C_like"/>
    <property type="match status" value="1"/>
</dbReference>
<dbReference type="GO" id="GO:0005524">
    <property type="term" value="F:ATP binding"/>
    <property type="evidence" value="ECO:0007669"/>
    <property type="project" value="UniProtKB-KW"/>
</dbReference>
<dbReference type="SMART" id="SM00421">
    <property type="entry name" value="HTH_LUXR"/>
    <property type="match status" value="1"/>
</dbReference>
<dbReference type="PANTHER" id="PTHR16305">
    <property type="entry name" value="TESTICULAR SOLUBLE ADENYLYL CYCLASE"/>
    <property type="match status" value="1"/>
</dbReference>
<dbReference type="InterPro" id="IPR027417">
    <property type="entry name" value="P-loop_NTPase"/>
</dbReference>
<dbReference type="PANTHER" id="PTHR16305:SF35">
    <property type="entry name" value="TRANSCRIPTIONAL ACTIVATOR DOMAIN"/>
    <property type="match status" value="1"/>
</dbReference>
<dbReference type="RefSeq" id="WP_388241846.1">
    <property type="nucleotide sequence ID" value="NZ_JBHVZQ010000078.1"/>
</dbReference>
<dbReference type="PROSITE" id="PS50043">
    <property type="entry name" value="HTH_LUXR_2"/>
    <property type="match status" value="1"/>
</dbReference>
<dbReference type="Gene3D" id="1.10.10.10">
    <property type="entry name" value="Winged helix-like DNA-binding domain superfamily/Winged helix DNA-binding domain"/>
    <property type="match status" value="1"/>
</dbReference>
<dbReference type="PRINTS" id="PR00038">
    <property type="entry name" value="HTHLUXR"/>
</dbReference>
<dbReference type="EMBL" id="JBHVZQ010000078">
    <property type="protein sequence ID" value="MFF1278948.1"/>
    <property type="molecule type" value="Genomic_DNA"/>
</dbReference>
<comment type="caution">
    <text evidence="5">The sequence shown here is derived from an EMBL/GenBank/DDBJ whole genome shotgun (WGS) entry which is preliminary data.</text>
</comment>
<dbReference type="Pfam" id="PF00196">
    <property type="entry name" value="GerE"/>
    <property type="match status" value="1"/>
</dbReference>
<reference evidence="5 6" key="1">
    <citation type="submission" date="2024-09" db="EMBL/GenBank/DDBJ databases">
        <title>The Natural Products Discovery Center: Release of the First 8490 Sequenced Strains for Exploring Actinobacteria Biosynthetic Diversity.</title>
        <authorList>
            <person name="Kalkreuter E."/>
            <person name="Kautsar S.A."/>
            <person name="Yang D."/>
            <person name="Bader C.D."/>
            <person name="Teijaro C.N."/>
            <person name="Fluegel L."/>
            <person name="Davis C.M."/>
            <person name="Simpson J.R."/>
            <person name="Lauterbach L."/>
            <person name="Steele A.D."/>
            <person name="Gui C."/>
            <person name="Meng S."/>
            <person name="Li G."/>
            <person name="Viehrig K."/>
            <person name="Ye F."/>
            <person name="Su P."/>
            <person name="Kiefer A.F."/>
            <person name="Nichols A."/>
            <person name="Cepeda A.J."/>
            <person name="Yan W."/>
            <person name="Fan B."/>
            <person name="Jiang Y."/>
            <person name="Adhikari A."/>
            <person name="Zheng C.-J."/>
            <person name="Schuster L."/>
            <person name="Cowan T.M."/>
            <person name="Smanski M.J."/>
            <person name="Chevrette M.G."/>
            <person name="De Carvalho L.P.S."/>
            <person name="Shen B."/>
        </authorList>
    </citation>
    <scope>NUCLEOTIDE SEQUENCE [LARGE SCALE GENOMIC DNA]</scope>
    <source>
        <strain evidence="5 6">NPDC058328</strain>
    </source>
</reference>
<gene>
    <name evidence="5" type="ORF">ACFVZC_37220</name>
</gene>
<dbReference type="InterPro" id="IPR000792">
    <property type="entry name" value="Tscrpt_reg_LuxR_C"/>
</dbReference>
<dbReference type="SUPFAM" id="SSF46894">
    <property type="entry name" value="C-terminal effector domain of the bipartite response regulators"/>
    <property type="match status" value="1"/>
</dbReference>
<feature type="domain" description="HTH luxR-type" evidence="4">
    <location>
        <begin position="893"/>
        <end position="958"/>
    </location>
</feature>
<dbReference type="Proteomes" id="UP001601627">
    <property type="component" value="Unassembled WGS sequence"/>
</dbReference>
<evidence type="ECO:0000313" key="6">
    <source>
        <dbReference type="Proteomes" id="UP001601627"/>
    </source>
</evidence>
<evidence type="ECO:0000256" key="1">
    <source>
        <dbReference type="ARBA" id="ARBA00022741"/>
    </source>
</evidence>
<dbReference type="SUPFAM" id="SSF52540">
    <property type="entry name" value="P-loop containing nucleoside triphosphate hydrolases"/>
    <property type="match status" value="1"/>
</dbReference>
<dbReference type="PROSITE" id="PS00622">
    <property type="entry name" value="HTH_LUXR_1"/>
    <property type="match status" value="1"/>
</dbReference>
<accession>A0ABW6QIA3</accession>